<evidence type="ECO:0000256" key="1">
    <source>
        <dbReference type="SAM" id="MobiDB-lite"/>
    </source>
</evidence>
<feature type="non-terminal residue" evidence="2">
    <location>
        <position position="146"/>
    </location>
</feature>
<sequence length="146" mass="14468">LHGQTHCLASGEVQRVSGAASGAAAADAPSHAGFAAGDGANGPAHRGAAAAVGAEGSHAHADALTRDIQATFRRLDAEIRGMDKGAASSEDAAVRLQIQRQLAQAPAGLTITPHQQCPLPLGARGPHPPFATIQAQEPVPAGGLGS</sequence>
<organism evidence="2 3">
    <name type="scientific">Haematococcus lacustris</name>
    <name type="common">Green alga</name>
    <name type="synonym">Haematococcus pluvialis</name>
    <dbReference type="NCBI Taxonomy" id="44745"/>
    <lineage>
        <taxon>Eukaryota</taxon>
        <taxon>Viridiplantae</taxon>
        <taxon>Chlorophyta</taxon>
        <taxon>core chlorophytes</taxon>
        <taxon>Chlorophyceae</taxon>
        <taxon>CS clade</taxon>
        <taxon>Chlamydomonadales</taxon>
        <taxon>Haematococcaceae</taxon>
        <taxon>Haematococcus</taxon>
    </lineage>
</organism>
<comment type="caution">
    <text evidence="2">The sequence shown here is derived from an EMBL/GenBank/DDBJ whole genome shotgun (WGS) entry which is preliminary data.</text>
</comment>
<feature type="region of interest" description="Disordered" evidence="1">
    <location>
        <begin position="122"/>
        <end position="146"/>
    </location>
</feature>
<dbReference type="AlphaFoldDB" id="A0A699ZJB4"/>
<accession>A0A699ZJB4</accession>
<feature type="non-terminal residue" evidence="2">
    <location>
        <position position="1"/>
    </location>
</feature>
<keyword evidence="3" id="KW-1185">Reference proteome</keyword>
<gene>
    <name evidence="2" type="ORF">HaLaN_20379</name>
</gene>
<name>A0A699ZJB4_HAELA</name>
<reference evidence="2 3" key="1">
    <citation type="submission" date="2020-02" db="EMBL/GenBank/DDBJ databases">
        <title>Draft genome sequence of Haematococcus lacustris strain NIES-144.</title>
        <authorList>
            <person name="Morimoto D."/>
            <person name="Nakagawa S."/>
            <person name="Yoshida T."/>
            <person name="Sawayama S."/>
        </authorList>
    </citation>
    <scope>NUCLEOTIDE SEQUENCE [LARGE SCALE GENOMIC DNA]</scope>
    <source>
        <strain evidence="2 3">NIES-144</strain>
    </source>
</reference>
<dbReference type="EMBL" id="BLLF01002139">
    <property type="protein sequence ID" value="GFH22857.1"/>
    <property type="molecule type" value="Genomic_DNA"/>
</dbReference>
<proteinExistence type="predicted"/>
<feature type="region of interest" description="Disordered" evidence="1">
    <location>
        <begin position="36"/>
        <end position="59"/>
    </location>
</feature>
<feature type="compositionally biased region" description="Low complexity" evidence="1">
    <location>
        <begin position="36"/>
        <end position="56"/>
    </location>
</feature>
<evidence type="ECO:0000313" key="3">
    <source>
        <dbReference type="Proteomes" id="UP000485058"/>
    </source>
</evidence>
<evidence type="ECO:0000313" key="2">
    <source>
        <dbReference type="EMBL" id="GFH22857.1"/>
    </source>
</evidence>
<protein>
    <submittedName>
        <fullName evidence="2">Qa-SNARE protein, Tlg2/syntaxin16-family</fullName>
    </submittedName>
</protein>
<dbReference type="Proteomes" id="UP000485058">
    <property type="component" value="Unassembled WGS sequence"/>
</dbReference>